<keyword evidence="1" id="KW-0812">Transmembrane</keyword>
<feature type="transmembrane region" description="Helical" evidence="1">
    <location>
        <begin position="591"/>
        <end position="610"/>
    </location>
</feature>
<feature type="transmembrane region" description="Helical" evidence="1">
    <location>
        <begin position="61"/>
        <end position="81"/>
    </location>
</feature>
<dbReference type="InterPro" id="IPR052536">
    <property type="entry name" value="ABC-4_Integral_Memb_Prot"/>
</dbReference>
<evidence type="ECO:0000313" key="2">
    <source>
        <dbReference type="EMBL" id="MBU5668566.1"/>
    </source>
</evidence>
<feature type="transmembrane region" description="Helical" evidence="1">
    <location>
        <begin position="288"/>
        <end position="312"/>
    </location>
</feature>
<feature type="transmembrane region" description="Helical" evidence="1">
    <location>
        <begin position="233"/>
        <end position="259"/>
    </location>
</feature>
<dbReference type="EMBL" id="JAHLQO010000001">
    <property type="protein sequence ID" value="MBU5668566.1"/>
    <property type="molecule type" value="Genomic_DNA"/>
</dbReference>
<dbReference type="PANTHER" id="PTHR46795:SF3">
    <property type="entry name" value="ABC TRANSPORTER PERMEASE"/>
    <property type="match status" value="1"/>
</dbReference>
<accession>A0ABS6FH38</accession>
<keyword evidence="1" id="KW-0813">Transport</keyword>
<feature type="transmembrane region" description="Helical" evidence="1">
    <location>
        <begin position="622"/>
        <end position="643"/>
    </location>
</feature>
<keyword evidence="1" id="KW-1133">Transmembrane helix</keyword>
<feature type="transmembrane region" description="Helical" evidence="1">
    <location>
        <begin position="201"/>
        <end position="221"/>
    </location>
</feature>
<keyword evidence="1" id="KW-0472">Membrane</keyword>
<evidence type="ECO:0000256" key="1">
    <source>
        <dbReference type="PIRNR" id="PIRNR018968"/>
    </source>
</evidence>
<proteinExistence type="inferred from homology"/>
<comment type="subcellular location">
    <subcellularLocation>
        <location evidence="1">Cell membrane</location>
        <topology evidence="1">Multi-pass membrane protein</topology>
    </subcellularLocation>
</comment>
<dbReference type="Proteomes" id="UP000783742">
    <property type="component" value="Unassembled WGS sequence"/>
</dbReference>
<gene>
    <name evidence="2" type="ORF">KQI68_01795</name>
</gene>
<reference evidence="2 3" key="1">
    <citation type="submission" date="2021-06" db="EMBL/GenBank/DDBJ databases">
        <authorList>
            <person name="Sun Q."/>
            <person name="Li D."/>
        </authorList>
    </citation>
    <scope>NUCLEOTIDE SEQUENCE [LARGE SCALE GENOMIC DNA]</scope>
    <source>
        <strain evidence="2 3">MSJ-1</strain>
    </source>
</reference>
<name>A0ABS6FH38_9FIRM</name>
<feature type="transmembrane region" description="Helical" evidence="1">
    <location>
        <begin position="530"/>
        <end position="554"/>
    </location>
</feature>
<keyword evidence="3" id="KW-1185">Reference proteome</keyword>
<organism evidence="2 3">
    <name type="scientific">Peptoniphilus ovalis</name>
    <dbReference type="NCBI Taxonomy" id="2841503"/>
    <lineage>
        <taxon>Bacteria</taxon>
        <taxon>Bacillati</taxon>
        <taxon>Bacillota</taxon>
        <taxon>Tissierellia</taxon>
        <taxon>Tissierellales</taxon>
        <taxon>Peptoniphilaceae</taxon>
        <taxon>Peptoniphilus</taxon>
    </lineage>
</organism>
<sequence length="658" mass="74917">MKSLYKKLALSQIKRNKNIFIPFIGTIIFLMILNSICLSISMDNTISGQSGMETMKIFMQMGVFILSIFSIIMLSSVYSFIQKRKLKESGIYLVLGLEKKHLKLILFWEMIYIMIFSIIPGLILSIILYKISLAVFVKVVSLEINIFANGIFNNILPSLCIALIFIIILILVLIIQILKLSSYTPIRLINESKAGDKKGKFRPLIALIGIIAIASGYFISITTKNPMGAFKNFFVAVLLVIIGTYCAFSVIVSIILEFAKNKKSYYKKENFFAISGLLYRVRRNSKSLSNITILSTAFIIVLTSGLSLYFGIGDAVNRMFPSNLNIKTDNFISSEQELDKYRKNIEEIAKSNKSKSKMATTATWSVPIFIENNKIRKISKEEINSMLFENKFMVLNIIYTKDTNLKFNEADLIYIKDGTVENFIDNLGFKSTGINKEDNDIPMENVLTIFKNSKIIVKDYKIADEIANKYAPINGNWKVDKPVVETMINENNESLENNLRVNIENLKINPKQKIEIINREKTKVEFLRTYGIIFFVGTILGIAFLSSMALAIYYKELTEAYEDAPRFNIMKKLGLTDEEAKKTIKKQMRTLLILPIIFASAHTAFAFPILKKFLVLMGLMNVKLFILVMVGVIALYIIIYLIILKISSRAYTKIVLYN</sequence>
<dbReference type="InterPro" id="IPR027022">
    <property type="entry name" value="ABC_permease_BceB-typ"/>
</dbReference>
<dbReference type="PANTHER" id="PTHR46795">
    <property type="entry name" value="ABC TRANSPORTER PERMEASE-RELATED-RELATED"/>
    <property type="match status" value="1"/>
</dbReference>
<dbReference type="RefSeq" id="WP_216548359.1">
    <property type="nucleotide sequence ID" value="NZ_JAHLQO010000001.1"/>
</dbReference>
<feature type="transmembrane region" description="Helical" evidence="1">
    <location>
        <begin position="20"/>
        <end position="41"/>
    </location>
</feature>
<feature type="transmembrane region" description="Helical" evidence="1">
    <location>
        <begin position="102"/>
        <end position="129"/>
    </location>
</feature>
<evidence type="ECO:0000313" key="3">
    <source>
        <dbReference type="Proteomes" id="UP000783742"/>
    </source>
</evidence>
<feature type="transmembrane region" description="Helical" evidence="1">
    <location>
        <begin position="155"/>
        <end position="180"/>
    </location>
</feature>
<protein>
    <submittedName>
        <fullName evidence="2">FtsX-like permease family protein</fullName>
    </submittedName>
</protein>
<keyword evidence="1" id="KW-1003">Cell membrane</keyword>
<comment type="similarity">
    <text evidence="1">Belongs to the ABC-4 integral membrane protein family.</text>
</comment>
<comment type="caution">
    <text evidence="2">The sequence shown here is derived from an EMBL/GenBank/DDBJ whole genome shotgun (WGS) entry which is preliminary data.</text>
</comment>
<dbReference type="PIRSF" id="PIRSF018968">
    <property type="entry name" value="ABC_permease_BceB"/>
    <property type="match status" value="1"/>
</dbReference>